<sequence>MVLLHTPPGELGAQAAPFELTGTDGKIHRLADYNDAKALVLMFICNHCPYVQAVEERLIRLAEYLATREIAVVAINSNDAIRYPEDRFEKMCQRAAEKRYSFDYLYDESQQVAKDYGAICTPDFFIYDAQRTLRYRGRLDDAPRNPAQVTREELKLAAIAIAEGHNVEVQHPSMGCSIKWKSENC</sequence>
<dbReference type="STRING" id="156889.Mmc1_0950"/>
<dbReference type="OrthoDB" id="9809746at2"/>
<dbReference type="KEGG" id="mgm:Mmc1_0950"/>
<organism evidence="2 3">
    <name type="scientific">Magnetococcus marinus (strain ATCC BAA-1437 / JCM 17883 / MC-1)</name>
    <dbReference type="NCBI Taxonomy" id="156889"/>
    <lineage>
        <taxon>Bacteria</taxon>
        <taxon>Pseudomonadati</taxon>
        <taxon>Pseudomonadota</taxon>
        <taxon>Magnetococcia</taxon>
        <taxon>Magnetococcales</taxon>
        <taxon>Magnetococcaceae</taxon>
        <taxon>Magnetococcus</taxon>
    </lineage>
</organism>
<protein>
    <submittedName>
        <fullName evidence="2">Redoxin domain protein</fullName>
    </submittedName>
</protein>
<dbReference type="InterPro" id="IPR013766">
    <property type="entry name" value="Thioredoxin_domain"/>
</dbReference>
<feature type="domain" description="Thioredoxin" evidence="1">
    <location>
        <begin position="9"/>
        <end position="164"/>
    </location>
</feature>
<dbReference type="eggNOG" id="COG1225">
    <property type="taxonomic scope" value="Bacteria"/>
</dbReference>
<dbReference type="InterPro" id="IPR036249">
    <property type="entry name" value="Thioredoxin-like_sf"/>
</dbReference>
<keyword evidence="3" id="KW-1185">Reference proteome</keyword>
<dbReference type="Proteomes" id="UP000002586">
    <property type="component" value="Chromosome"/>
</dbReference>
<evidence type="ECO:0000259" key="1">
    <source>
        <dbReference type="PROSITE" id="PS51352"/>
    </source>
</evidence>
<dbReference type="EMBL" id="CP000471">
    <property type="protein sequence ID" value="ABK43468.1"/>
    <property type="molecule type" value="Genomic_DNA"/>
</dbReference>
<gene>
    <name evidence="2" type="ordered locus">Mmc1_0950</name>
</gene>
<dbReference type="InterPro" id="IPR047262">
    <property type="entry name" value="PRX-like1"/>
</dbReference>
<evidence type="ECO:0000313" key="2">
    <source>
        <dbReference type="EMBL" id="ABK43468.1"/>
    </source>
</evidence>
<dbReference type="GO" id="GO:0016209">
    <property type="term" value="F:antioxidant activity"/>
    <property type="evidence" value="ECO:0007669"/>
    <property type="project" value="InterPro"/>
</dbReference>
<proteinExistence type="predicted"/>
<dbReference type="PANTHER" id="PTHR43640:SF1">
    <property type="entry name" value="THIOREDOXIN-DEPENDENT PEROXIREDOXIN"/>
    <property type="match status" value="1"/>
</dbReference>
<dbReference type="Pfam" id="PF00578">
    <property type="entry name" value="AhpC-TSA"/>
    <property type="match status" value="1"/>
</dbReference>
<dbReference type="AlphaFoldDB" id="A0L675"/>
<dbReference type="CDD" id="cd02969">
    <property type="entry name" value="PRX_like1"/>
    <property type="match status" value="1"/>
</dbReference>
<dbReference type="GO" id="GO:0016491">
    <property type="term" value="F:oxidoreductase activity"/>
    <property type="evidence" value="ECO:0007669"/>
    <property type="project" value="InterPro"/>
</dbReference>
<dbReference type="SUPFAM" id="SSF52833">
    <property type="entry name" value="Thioredoxin-like"/>
    <property type="match status" value="1"/>
</dbReference>
<dbReference type="PROSITE" id="PS51352">
    <property type="entry name" value="THIOREDOXIN_2"/>
    <property type="match status" value="1"/>
</dbReference>
<dbReference type="RefSeq" id="WP_011712625.1">
    <property type="nucleotide sequence ID" value="NC_008576.1"/>
</dbReference>
<accession>A0L675</accession>
<dbReference type="HOGENOM" id="CLU_076204_1_0_5"/>
<dbReference type="PANTHER" id="PTHR43640">
    <property type="entry name" value="OS07G0260300 PROTEIN"/>
    <property type="match status" value="1"/>
</dbReference>
<name>A0L675_MAGMM</name>
<dbReference type="InterPro" id="IPR000866">
    <property type="entry name" value="AhpC/TSA"/>
</dbReference>
<reference evidence="2 3" key="2">
    <citation type="journal article" date="2012" name="Int. J. Syst. Evol. Microbiol.">
        <title>Magnetococcus marinus gen. nov., sp. nov., a marine, magnetotactic bacterium that represents a novel lineage (Magnetococcaceae fam. nov.; Magnetococcales ord. nov.) at the base of the Alphaproteobacteria.</title>
        <authorList>
            <person name="Bazylinski D.A."/>
            <person name="Williams T.J."/>
            <person name="Lefevre C.T."/>
            <person name="Berg R.J."/>
            <person name="Zhang C.L."/>
            <person name="Bowser S.S."/>
            <person name="Dean A.J."/>
            <person name="Beveridge T.J."/>
        </authorList>
    </citation>
    <scope>NUCLEOTIDE SEQUENCE [LARGE SCALE GENOMIC DNA]</scope>
    <source>
        <strain evidence="3">ATCC BAA-1437 / JCM 17883 / MC-1</strain>
    </source>
</reference>
<reference evidence="3" key="1">
    <citation type="journal article" date="2009" name="Appl. Environ. Microbiol.">
        <title>Complete genome sequence of the chemolithoautotrophic marine magnetotactic coccus strain MC-1.</title>
        <authorList>
            <person name="Schubbe S."/>
            <person name="Williams T.J."/>
            <person name="Xie G."/>
            <person name="Kiss H.E."/>
            <person name="Brettin T.S."/>
            <person name="Martinez D."/>
            <person name="Ross C.A."/>
            <person name="Schuler D."/>
            <person name="Cox B.L."/>
            <person name="Nealson K.H."/>
            <person name="Bazylinski D.A."/>
        </authorList>
    </citation>
    <scope>NUCLEOTIDE SEQUENCE [LARGE SCALE GENOMIC DNA]</scope>
    <source>
        <strain evidence="3">ATCC BAA-1437 / JCM 17883 / MC-1</strain>
    </source>
</reference>
<dbReference type="Gene3D" id="3.40.30.10">
    <property type="entry name" value="Glutaredoxin"/>
    <property type="match status" value="1"/>
</dbReference>
<evidence type="ECO:0000313" key="3">
    <source>
        <dbReference type="Proteomes" id="UP000002586"/>
    </source>
</evidence>